<dbReference type="RefSeq" id="WP_160482065.1">
    <property type="nucleotide sequence ID" value="NZ_WTFN01000068.1"/>
</dbReference>
<protein>
    <submittedName>
        <fullName evidence="1">Uncharacterized protein</fullName>
    </submittedName>
</protein>
<dbReference type="AlphaFoldDB" id="A0A7X3HB44"/>
<proteinExistence type="predicted"/>
<organism evidence="1 2">
    <name type="scientific">Metapseudomonas otitidis</name>
    <dbReference type="NCBI Taxonomy" id="319939"/>
    <lineage>
        <taxon>Bacteria</taxon>
        <taxon>Pseudomonadati</taxon>
        <taxon>Pseudomonadota</taxon>
        <taxon>Gammaproteobacteria</taxon>
        <taxon>Pseudomonadales</taxon>
        <taxon>Pseudomonadaceae</taxon>
        <taxon>Metapseudomonas</taxon>
    </lineage>
</organism>
<name>A0A7X3HB44_9GAMM</name>
<dbReference type="Proteomes" id="UP000461288">
    <property type="component" value="Unassembled WGS sequence"/>
</dbReference>
<evidence type="ECO:0000313" key="2">
    <source>
        <dbReference type="Proteomes" id="UP000461288"/>
    </source>
</evidence>
<comment type="caution">
    <text evidence="1">The sequence shown here is derived from an EMBL/GenBank/DDBJ whole genome shotgun (WGS) entry which is preliminary data.</text>
</comment>
<reference evidence="1 2" key="1">
    <citation type="submission" date="2019-12" db="EMBL/GenBank/DDBJ databases">
        <title>Draft genome sequence of Pseudomonas otitidis recovered from a chicken carcass.</title>
        <authorList>
            <person name="Vieira T.R."/>
            <person name="Oliviera E.F.C."/>
            <person name="Silva N.M.V."/>
            <person name="Sambrano G.E."/>
            <person name="Cibulski S.P."/>
            <person name="Cardoso M.R.I."/>
        </authorList>
    </citation>
    <scope>NUCLEOTIDE SEQUENCE [LARGE SCALE GENOMIC DNA]</scope>
    <source>
        <strain evidence="1 2">25_K</strain>
    </source>
</reference>
<evidence type="ECO:0000313" key="1">
    <source>
        <dbReference type="EMBL" id="MWK58727.1"/>
    </source>
</evidence>
<accession>A0A7X3HB44</accession>
<dbReference type="EMBL" id="WTFN01000068">
    <property type="protein sequence ID" value="MWK58727.1"/>
    <property type="molecule type" value="Genomic_DNA"/>
</dbReference>
<gene>
    <name evidence="1" type="ORF">GO594_22320</name>
</gene>
<sequence length="183" mass="21023">MTVYRDVMPAIVRVLAADAIDNTAKQSWQKLIDREQQGGLQSLLSAQDRFDFDCILHAWLHRELTPAEWDVLVARFSTHDARRVGAIGRLAPRVTSPAPQLFVYKAVTAWAIPKMKGKEGKRSTEMLILPVEFYDLNTWDTEGRPESTRSRWRREICKQLEALQEQAVVHVTEILEREQLLVA</sequence>